<evidence type="ECO:0000256" key="1">
    <source>
        <dbReference type="ARBA" id="ARBA00023015"/>
    </source>
</evidence>
<dbReference type="InterPro" id="IPR000843">
    <property type="entry name" value="HTH_LacI"/>
</dbReference>
<dbReference type="Proteomes" id="UP000003157">
    <property type="component" value="Unassembled WGS sequence"/>
</dbReference>
<dbReference type="InterPro" id="IPR001761">
    <property type="entry name" value="Peripla_BP/Lac1_sug-bd_dom"/>
</dbReference>
<dbReference type="GO" id="GO:0003700">
    <property type="term" value="F:DNA-binding transcription factor activity"/>
    <property type="evidence" value="ECO:0007669"/>
    <property type="project" value="TreeGrafter"/>
</dbReference>
<reference evidence="5 6" key="1">
    <citation type="submission" date="2010-12" db="EMBL/GenBank/DDBJ databases">
        <title>The Genome Sequence of Coprobacillus sp. strain 29_1.</title>
        <authorList>
            <consortium name="The Broad Institute Genome Sequencing Platform"/>
            <person name="Earl A."/>
            <person name="Ward D."/>
            <person name="Feldgarden M."/>
            <person name="Gevers D."/>
            <person name="Daigneault M."/>
            <person name="Sibley C.D."/>
            <person name="White A."/>
            <person name="Strauss J."/>
            <person name="Allen-Vercoe E."/>
            <person name="Young S.K."/>
            <person name="Zeng Q."/>
            <person name="Gargeya S."/>
            <person name="Fitzgerald M."/>
            <person name="Haas B."/>
            <person name="Abouelleil A."/>
            <person name="Alvarado L."/>
            <person name="Arachchi H.M."/>
            <person name="Berlin A."/>
            <person name="Brown A."/>
            <person name="Chapman S.B."/>
            <person name="Chen Z."/>
            <person name="Dunbar C."/>
            <person name="Freedman E."/>
            <person name="Gearin G."/>
            <person name="Gellesch M."/>
            <person name="Goldberg J."/>
            <person name="Griggs A."/>
            <person name="Gujja S."/>
            <person name="Heilman E."/>
            <person name="Heiman D."/>
            <person name="Howarth C."/>
            <person name="Larson L."/>
            <person name="Lui A."/>
            <person name="MacDonald P.J.P."/>
            <person name="Mehta T."/>
            <person name="Montmayeur A."/>
            <person name="Murphy C."/>
            <person name="Neiman D."/>
            <person name="Pearson M."/>
            <person name="Priest M."/>
            <person name="Roberts A."/>
            <person name="Saif S."/>
            <person name="Shea T."/>
            <person name="Shenoy N."/>
            <person name="Sisk P."/>
            <person name="Stolte C."/>
            <person name="Sykes S."/>
            <person name="White J."/>
            <person name="Yandava C."/>
            <person name="Nusbaum C."/>
            <person name="Birren B."/>
        </authorList>
    </citation>
    <scope>NUCLEOTIDE SEQUENCE [LARGE SCALE GENOMIC DNA]</scope>
    <source>
        <strain evidence="5 6">29_1</strain>
    </source>
</reference>
<dbReference type="HOGENOM" id="CLU_037628_6_1_9"/>
<dbReference type="InterPro" id="IPR010982">
    <property type="entry name" value="Lambda_DNA-bd_dom_sf"/>
</dbReference>
<dbReference type="PANTHER" id="PTHR30146:SF109">
    <property type="entry name" value="HTH-TYPE TRANSCRIPTIONAL REGULATOR GALS"/>
    <property type="match status" value="1"/>
</dbReference>
<keyword evidence="2" id="KW-0238">DNA-binding</keyword>
<dbReference type="PROSITE" id="PS50932">
    <property type="entry name" value="HTH_LACI_2"/>
    <property type="match status" value="1"/>
</dbReference>
<proteinExistence type="predicted"/>
<evidence type="ECO:0000256" key="3">
    <source>
        <dbReference type="ARBA" id="ARBA00023163"/>
    </source>
</evidence>
<sequence>MVTIKDIAKKLNLGVSTVSMALNGNSKIKEETRTLVLNAAKELGYVKNGLAVDLQQGHSQLILLVVEDASRPFFSKVIDFIQRRVAYHNFDLLITTTYLKHDHTAKKYISEHRAAGAIIYTMNIDDDFILQYASPDFPIVVMGREIKGDYVTSLPKFNKTCTITEYFISHGFHKIALVLGALDTLGSIRRLENYLQSLDNAHICIDENKMFYAEASTYEAGYEVTKTMIEYIRQGDIDSIVYANDDIAIGGLLCLNAHGIKVPDDVSIIGGTNLLQSKIVTPALSTLGSNDETLSYHYAVDYLVAAILKNDTSVVEQKYEERFKNLKEVIIERETVKLLKKVIR</sequence>
<keyword evidence="6" id="KW-1185">Reference proteome</keyword>
<evidence type="ECO:0000313" key="6">
    <source>
        <dbReference type="Proteomes" id="UP000003157"/>
    </source>
</evidence>
<evidence type="ECO:0000256" key="2">
    <source>
        <dbReference type="ARBA" id="ARBA00023125"/>
    </source>
</evidence>
<dbReference type="SUPFAM" id="SSF47413">
    <property type="entry name" value="lambda repressor-like DNA-binding domains"/>
    <property type="match status" value="1"/>
</dbReference>
<accession>E7GBN5</accession>
<dbReference type="InterPro" id="IPR028082">
    <property type="entry name" value="Peripla_BP_I"/>
</dbReference>
<organism evidence="5 6">
    <name type="scientific">Coprobacillus cateniformis</name>
    <dbReference type="NCBI Taxonomy" id="100884"/>
    <lineage>
        <taxon>Bacteria</taxon>
        <taxon>Bacillati</taxon>
        <taxon>Bacillota</taxon>
        <taxon>Erysipelotrichia</taxon>
        <taxon>Erysipelotrichales</taxon>
        <taxon>Coprobacillaceae</taxon>
        <taxon>Coprobacillus</taxon>
    </lineage>
</organism>
<keyword evidence="3" id="KW-0804">Transcription</keyword>
<dbReference type="Gene3D" id="1.10.260.40">
    <property type="entry name" value="lambda repressor-like DNA-binding domains"/>
    <property type="match status" value="1"/>
</dbReference>
<dbReference type="Pfam" id="PF00356">
    <property type="entry name" value="LacI"/>
    <property type="match status" value="1"/>
</dbReference>
<gene>
    <name evidence="5" type="ORF">HMPREF9488_02176</name>
</gene>
<dbReference type="CDD" id="cd06267">
    <property type="entry name" value="PBP1_LacI_sugar_binding-like"/>
    <property type="match status" value="1"/>
</dbReference>
<dbReference type="eggNOG" id="COG1609">
    <property type="taxonomic scope" value="Bacteria"/>
</dbReference>
<feature type="domain" description="HTH lacI-type" evidence="4">
    <location>
        <begin position="2"/>
        <end position="56"/>
    </location>
</feature>
<dbReference type="Gene3D" id="3.40.50.2300">
    <property type="match status" value="2"/>
</dbReference>
<dbReference type="AlphaFoldDB" id="E7GBN5"/>
<dbReference type="CDD" id="cd01392">
    <property type="entry name" value="HTH_LacI"/>
    <property type="match status" value="1"/>
</dbReference>
<keyword evidence="1" id="KW-0805">Transcription regulation</keyword>
<dbReference type="GO" id="GO:0000976">
    <property type="term" value="F:transcription cis-regulatory region binding"/>
    <property type="evidence" value="ECO:0007669"/>
    <property type="project" value="TreeGrafter"/>
</dbReference>
<dbReference type="SUPFAM" id="SSF53822">
    <property type="entry name" value="Periplasmic binding protein-like I"/>
    <property type="match status" value="1"/>
</dbReference>
<dbReference type="PANTHER" id="PTHR30146">
    <property type="entry name" value="LACI-RELATED TRANSCRIPTIONAL REPRESSOR"/>
    <property type="match status" value="1"/>
</dbReference>
<evidence type="ECO:0000313" key="5">
    <source>
        <dbReference type="EMBL" id="EFW04605.1"/>
    </source>
</evidence>
<name>E7GBN5_9FIRM</name>
<dbReference type="GeneID" id="78230120"/>
<dbReference type="OrthoDB" id="43195at2"/>
<evidence type="ECO:0000259" key="4">
    <source>
        <dbReference type="PROSITE" id="PS50932"/>
    </source>
</evidence>
<comment type="caution">
    <text evidence="5">The sequence shown here is derived from an EMBL/GenBank/DDBJ whole genome shotgun (WGS) entry which is preliminary data.</text>
</comment>
<dbReference type="Pfam" id="PF00532">
    <property type="entry name" value="Peripla_BP_1"/>
    <property type="match status" value="1"/>
</dbReference>
<protein>
    <recommendedName>
        <fullName evidence="4">HTH lacI-type domain-containing protein</fullName>
    </recommendedName>
</protein>
<dbReference type="STRING" id="100884.GCA_000269565_02286"/>
<dbReference type="EMBL" id="ADKX01000035">
    <property type="protein sequence ID" value="EFW04605.1"/>
    <property type="molecule type" value="Genomic_DNA"/>
</dbReference>
<dbReference type="RefSeq" id="WP_008789276.1">
    <property type="nucleotide sequence ID" value="NZ_AKCB01000001.1"/>
</dbReference>
<dbReference type="SMART" id="SM00354">
    <property type="entry name" value="HTH_LACI"/>
    <property type="match status" value="1"/>
</dbReference>